<dbReference type="SMART" id="SM00450">
    <property type="entry name" value="RHOD"/>
    <property type="match status" value="1"/>
</dbReference>
<keyword evidence="1" id="KW-0560">Oxidoreductase</keyword>
<dbReference type="Pfam" id="PF00581">
    <property type="entry name" value="Rhodanese"/>
    <property type="match status" value="1"/>
</dbReference>
<dbReference type="Pfam" id="PF17773">
    <property type="entry name" value="UPF0176_N"/>
    <property type="match status" value="1"/>
</dbReference>
<keyword evidence="1" id="KW-0819">tRNA processing</keyword>
<dbReference type="EMBL" id="BBPA01000070">
    <property type="protein sequence ID" value="GAL95298.1"/>
    <property type="molecule type" value="Genomic_DNA"/>
</dbReference>
<evidence type="ECO:0000313" key="3">
    <source>
        <dbReference type="EMBL" id="GAL95298.1"/>
    </source>
</evidence>
<comment type="caution">
    <text evidence="3">The sequence shown here is derived from an EMBL/GenBank/DDBJ whole genome shotgun (WGS) entry which is preliminary data.</text>
</comment>
<dbReference type="GO" id="GO:0006400">
    <property type="term" value="P:tRNA modification"/>
    <property type="evidence" value="ECO:0007669"/>
    <property type="project" value="UniProtKB-UniRule"/>
</dbReference>
<dbReference type="SUPFAM" id="SSF52821">
    <property type="entry name" value="Rhodanese/Cell cycle control phosphatase"/>
    <property type="match status" value="1"/>
</dbReference>
<feature type="domain" description="Rhodanese" evidence="2">
    <location>
        <begin position="125"/>
        <end position="219"/>
    </location>
</feature>
<dbReference type="InterPro" id="IPR040503">
    <property type="entry name" value="TRHO_N"/>
</dbReference>
<comment type="catalytic activity">
    <reaction evidence="1">
        <text>uridine(34) in tRNA + AH2 + O2 = 5-hydroxyuridine(34) in tRNA + A + H2O</text>
        <dbReference type="Rhea" id="RHEA:64224"/>
        <dbReference type="Rhea" id="RHEA-COMP:11727"/>
        <dbReference type="Rhea" id="RHEA-COMP:13381"/>
        <dbReference type="ChEBI" id="CHEBI:13193"/>
        <dbReference type="ChEBI" id="CHEBI:15377"/>
        <dbReference type="ChEBI" id="CHEBI:15379"/>
        <dbReference type="ChEBI" id="CHEBI:17499"/>
        <dbReference type="ChEBI" id="CHEBI:65315"/>
        <dbReference type="ChEBI" id="CHEBI:136877"/>
    </reaction>
</comment>
<name>A0A0A1W0L2_MICAE</name>
<accession>A0A0A1W0L2</accession>
<dbReference type="GO" id="GO:0016705">
    <property type="term" value="F:oxidoreductase activity, acting on paired donors, with incorporation or reduction of molecular oxygen"/>
    <property type="evidence" value="ECO:0007669"/>
    <property type="project" value="UniProtKB-UniRule"/>
</dbReference>
<dbReference type="EC" id="1.14.-.-" evidence="1"/>
<comment type="function">
    <text evidence="1">Catalyzes oxygen-dependent 5-hydroxyuridine (ho5U) modification at position 34 in tRNAs.</text>
</comment>
<comment type="similarity">
    <text evidence="1">Belongs to the TrhO family.</text>
</comment>
<dbReference type="HAMAP" id="MF_00469">
    <property type="entry name" value="TrhO"/>
    <property type="match status" value="1"/>
</dbReference>
<organism evidence="3 4">
    <name type="scientific">Microcystis aeruginosa NIES-44</name>
    <dbReference type="NCBI Taxonomy" id="449439"/>
    <lineage>
        <taxon>Bacteria</taxon>
        <taxon>Bacillati</taxon>
        <taxon>Cyanobacteriota</taxon>
        <taxon>Cyanophyceae</taxon>
        <taxon>Oscillatoriophycideae</taxon>
        <taxon>Chroococcales</taxon>
        <taxon>Microcystaceae</taxon>
        <taxon>Microcystis</taxon>
    </lineage>
</organism>
<dbReference type="PROSITE" id="PS50206">
    <property type="entry name" value="RHODANESE_3"/>
    <property type="match status" value="1"/>
</dbReference>
<sequence length="273" mass="30929">MPAMSYLVATFYQFVALSDYRQKQPEIQKYCQERGIKGTILLAAEGINATIAGNRQAIAEVISWLKTDTRLANLEVKESVCDYLPFQRLKIRLKQEIVTFGQPKANPLEKTGIHLKTEQWNQLLKEPDVVVIDTRNNYEVAIGTFAGALNPEIRHFRQFPEYIQENFDSINNKKIALFCTGGIRCEKAAAFLLNQGFSQVYQLEGGILKYLEEVSPDQSLWQGECFVFDQRVALTANLEVGHYEMCPACGHPIDEKDKQSPSYRAGISCPYCS</sequence>
<dbReference type="Gene3D" id="3.40.250.10">
    <property type="entry name" value="Rhodanese-like domain"/>
    <property type="match status" value="1"/>
</dbReference>
<dbReference type="NCBIfam" id="NF001136">
    <property type="entry name" value="PRK00142.1-4"/>
    <property type="match status" value="1"/>
</dbReference>
<dbReference type="CDD" id="cd01518">
    <property type="entry name" value="RHOD_YceA"/>
    <property type="match status" value="1"/>
</dbReference>
<dbReference type="PANTHER" id="PTHR43268:SF3">
    <property type="entry name" value="RHODANESE-LIKE DOMAIN-CONTAINING PROTEIN 7-RELATED"/>
    <property type="match status" value="1"/>
</dbReference>
<dbReference type="Proteomes" id="UP000030321">
    <property type="component" value="Unassembled WGS sequence"/>
</dbReference>
<dbReference type="Gene3D" id="3.30.70.100">
    <property type="match status" value="1"/>
</dbReference>
<dbReference type="InterPro" id="IPR020936">
    <property type="entry name" value="TrhO"/>
</dbReference>
<proteinExistence type="inferred from homology"/>
<evidence type="ECO:0000256" key="1">
    <source>
        <dbReference type="HAMAP-Rule" id="MF_00469"/>
    </source>
</evidence>
<dbReference type="PANTHER" id="PTHR43268">
    <property type="entry name" value="THIOSULFATE SULFURTRANSFERASE/RHODANESE-LIKE DOMAIN-CONTAINING PROTEIN 2"/>
    <property type="match status" value="1"/>
</dbReference>
<dbReference type="AlphaFoldDB" id="A0A0A1W0L2"/>
<dbReference type="InterPro" id="IPR036873">
    <property type="entry name" value="Rhodanese-like_dom_sf"/>
</dbReference>
<dbReference type="InterPro" id="IPR001763">
    <property type="entry name" value="Rhodanese-like_dom"/>
</dbReference>
<gene>
    <name evidence="1" type="primary">trhO</name>
    <name evidence="3" type="ORF">N44_04153</name>
</gene>
<evidence type="ECO:0000313" key="4">
    <source>
        <dbReference type="Proteomes" id="UP000030321"/>
    </source>
</evidence>
<protein>
    <recommendedName>
        <fullName evidence="1">tRNA uridine(34) hydroxylase</fullName>
        <ecNumber evidence="1">1.14.-.-</ecNumber>
    </recommendedName>
    <alternativeName>
        <fullName evidence="1">tRNA hydroxylation protein O</fullName>
    </alternativeName>
</protein>
<reference evidence="4" key="1">
    <citation type="journal article" date="2015" name="Genome">
        <title>Whole Genome Sequence of the Non-Microcystin-Producing Microcystis aeruginosa Strain NIES-44.</title>
        <authorList>
            <person name="Okano K."/>
            <person name="Miyata N."/>
            <person name="Ozaki Y."/>
        </authorList>
    </citation>
    <scope>NUCLEOTIDE SEQUENCE [LARGE SCALE GENOMIC DNA]</scope>
    <source>
        <strain evidence="4">NIES-44</strain>
    </source>
</reference>
<evidence type="ECO:0000259" key="2">
    <source>
        <dbReference type="PROSITE" id="PS50206"/>
    </source>
</evidence>